<dbReference type="EMBL" id="DUZY01000001">
    <property type="protein sequence ID" value="DAD20346.1"/>
    <property type="molecule type" value="Genomic_DNA"/>
</dbReference>
<accession>A0A822XN09</accession>
<organism evidence="1 2">
    <name type="scientific">Nelumbo nucifera</name>
    <name type="common">Sacred lotus</name>
    <dbReference type="NCBI Taxonomy" id="4432"/>
    <lineage>
        <taxon>Eukaryota</taxon>
        <taxon>Viridiplantae</taxon>
        <taxon>Streptophyta</taxon>
        <taxon>Embryophyta</taxon>
        <taxon>Tracheophyta</taxon>
        <taxon>Spermatophyta</taxon>
        <taxon>Magnoliopsida</taxon>
        <taxon>Proteales</taxon>
        <taxon>Nelumbonaceae</taxon>
        <taxon>Nelumbo</taxon>
    </lineage>
</organism>
<name>A0A822XN09_NELNU</name>
<evidence type="ECO:0000313" key="2">
    <source>
        <dbReference type="Proteomes" id="UP000607653"/>
    </source>
</evidence>
<sequence>MPKPQQQTSQPCVPQQSFQVVARNCCHTGMFGQELALFQHAKSEEMFAGVQAGRIGGASGGKQNFLVY</sequence>
<protein>
    <submittedName>
        <fullName evidence="1">Uncharacterized protein</fullName>
    </submittedName>
</protein>
<reference evidence="1 2" key="1">
    <citation type="journal article" date="2020" name="Mol. Biol. Evol.">
        <title>Distinct Expression and Methylation Patterns for Genes with Different Fates following a Single Whole-Genome Duplication in Flowering Plants.</title>
        <authorList>
            <person name="Shi T."/>
            <person name="Rahmani R.S."/>
            <person name="Gugger P.F."/>
            <person name="Wang M."/>
            <person name="Li H."/>
            <person name="Zhang Y."/>
            <person name="Li Z."/>
            <person name="Wang Q."/>
            <person name="Van de Peer Y."/>
            <person name="Marchal K."/>
            <person name="Chen J."/>
        </authorList>
    </citation>
    <scope>NUCLEOTIDE SEQUENCE [LARGE SCALE GENOMIC DNA]</scope>
    <source>
        <tissue evidence="1">Leaf</tissue>
    </source>
</reference>
<proteinExistence type="predicted"/>
<dbReference type="Proteomes" id="UP000607653">
    <property type="component" value="Unassembled WGS sequence"/>
</dbReference>
<dbReference type="AlphaFoldDB" id="A0A822XN09"/>
<gene>
    <name evidence="1" type="ORF">HUJ06_021809</name>
</gene>
<keyword evidence="2" id="KW-1185">Reference proteome</keyword>
<comment type="caution">
    <text evidence="1">The sequence shown here is derived from an EMBL/GenBank/DDBJ whole genome shotgun (WGS) entry which is preliminary data.</text>
</comment>
<evidence type="ECO:0000313" key="1">
    <source>
        <dbReference type="EMBL" id="DAD20346.1"/>
    </source>
</evidence>